<dbReference type="EMBL" id="BMKW01000006">
    <property type="protein sequence ID" value="GGJ18569.1"/>
    <property type="molecule type" value="Genomic_DNA"/>
</dbReference>
<evidence type="ECO:0000259" key="2">
    <source>
        <dbReference type="Pfam" id="PF01266"/>
    </source>
</evidence>
<dbReference type="AlphaFoldDB" id="A0A917NQF5"/>
<keyword evidence="1" id="KW-0560">Oxidoreductase</keyword>
<reference evidence="3" key="1">
    <citation type="journal article" date="2014" name="Int. J. Syst. Evol. Microbiol.">
        <title>Complete genome sequence of Corynebacterium casei LMG S-19264T (=DSM 44701T), isolated from a smear-ripened cheese.</title>
        <authorList>
            <consortium name="US DOE Joint Genome Institute (JGI-PGF)"/>
            <person name="Walter F."/>
            <person name="Albersmeier A."/>
            <person name="Kalinowski J."/>
            <person name="Ruckert C."/>
        </authorList>
    </citation>
    <scope>NUCLEOTIDE SEQUENCE</scope>
    <source>
        <strain evidence="3">CGMCC 1.3617</strain>
    </source>
</reference>
<dbReference type="Gene3D" id="3.30.9.10">
    <property type="entry name" value="D-Amino Acid Oxidase, subunit A, domain 2"/>
    <property type="match status" value="1"/>
</dbReference>
<keyword evidence="4" id="KW-1185">Reference proteome</keyword>
<sequence>MRRIVIIGGGIMGSAIAYSLARAGAAADVIVVEPDPTYEFAATPRAVGGVRLQHAIPENVQMSLYGDEVYSAFDQHVTGGKVTFDPAFQRLGYLFLVQGAEALASLEANVRMQQSLGVEVDVLDAAELRRRYPSFSFHGVDAGALSPGDGQIDPNAALMGYRRAAEGLGITYLKDRVVGLDVVGNKVVAARLESGASLPVDIAVNTANCWAADVCAMIGMSVPIEPMRRQQFHFLTQDPVEPFPAMRHLAGLSVRRHAGVYLCGHTNFNEAAGFNWELQHEVFEESLWPQLAEQCTAFETIKPRGGWVGHYDMNRLDGNPVIDWYDKVPNFLLCAGFSGHGLQHAPAVGRAVKEMILDGGFRSIDLSRFSWQRILDGTPIPDDGPKA</sequence>
<dbReference type="GO" id="GO:0005737">
    <property type="term" value="C:cytoplasm"/>
    <property type="evidence" value="ECO:0007669"/>
    <property type="project" value="TreeGrafter"/>
</dbReference>
<dbReference type="GO" id="GO:0032981">
    <property type="term" value="P:mitochondrial respiratory chain complex I assembly"/>
    <property type="evidence" value="ECO:0007669"/>
    <property type="project" value="TreeGrafter"/>
</dbReference>
<accession>A0A917NQF5</accession>
<dbReference type="SUPFAM" id="SSF51905">
    <property type="entry name" value="FAD/NAD(P)-binding domain"/>
    <property type="match status" value="1"/>
</dbReference>
<dbReference type="InterPro" id="IPR036188">
    <property type="entry name" value="FAD/NAD-bd_sf"/>
</dbReference>
<protein>
    <submittedName>
        <fullName evidence="3">FAD-dependent oxidoreductase</fullName>
    </submittedName>
</protein>
<dbReference type="PANTHER" id="PTHR13847:SF287">
    <property type="entry name" value="FAD-DEPENDENT OXIDOREDUCTASE DOMAIN-CONTAINING PROTEIN 1"/>
    <property type="match status" value="1"/>
</dbReference>
<comment type="caution">
    <text evidence="3">The sequence shown here is derived from an EMBL/GenBank/DDBJ whole genome shotgun (WGS) entry which is preliminary data.</text>
</comment>
<dbReference type="PANTHER" id="PTHR13847">
    <property type="entry name" value="SARCOSINE DEHYDROGENASE-RELATED"/>
    <property type="match status" value="1"/>
</dbReference>
<dbReference type="Gene3D" id="3.50.50.60">
    <property type="entry name" value="FAD/NAD(P)-binding domain"/>
    <property type="match status" value="1"/>
</dbReference>
<dbReference type="InterPro" id="IPR006076">
    <property type="entry name" value="FAD-dep_OxRdtase"/>
</dbReference>
<gene>
    <name evidence="3" type="ORF">GCM10011320_27430</name>
</gene>
<dbReference type="RefSeq" id="WP_188967615.1">
    <property type="nucleotide sequence ID" value="NZ_BMKW01000006.1"/>
</dbReference>
<dbReference type="Proteomes" id="UP000661507">
    <property type="component" value="Unassembled WGS sequence"/>
</dbReference>
<feature type="domain" description="FAD dependent oxidoreductase" evidence="2">
    <location>
        <begin position="3"/>
        <end position="354"/>
    </location>
</feature>
<proteinExistence type="predicted"/>
<reference evidence="3" key="2">
    <citation type="submission" date="2020-09" db="EMBL/GenBank/DDBJ databases">
        <authorList>
            <person name="Sun Q."/>
            <person name="Zhou Y."/>
        </authorList>
    </citation>
    <scope>NUCLEOTIDE SEQUENCE</scope>
    <source>
        <strain evidence="3">CGMCC 1.3617</strain>
    </source>
</reference>
<evidence type="ECO:0000313" key="4">
    <source>
        <dbReference type="Proteomes" id="UP000661507"/>
    </source>
</evidence>
<organism evidence="3 4">
    <name type="scientific">Neoroseomonas lacus</name>
    <dbReference type="NCBI Taxonomy" id="287609"/>
    <lineage>
        <taxon>Bacteria</taxon>
        <taxon>Pseudomonadati</taxon>
        <taxon>Pseudomonadota</taxon>
        <taxon>Alphaproteobacteria</taxon>
        <taxon>Acetobacterales</taxon>
        <taxon>Acetobacteraceae</taxon>
        <taxon>Neoroseomonas</taxon>
    </lineage>
</organism>
<evidence type="ECO:0000313" key="3">
    <source>
        <dbReference type="EMBL" id="GGJ18569.1"/>
    </source>
</evidence>
<dbReference type="GO" id="GO:0016491">
    <property type="term" value="F:oxidoreductase activity"/>
    <property type="evidence" value="ECO:0007669"/>
    <property type="project" value="UniProtKB-KW"/>
</dbReference>
<evidence type="ECO:0000256" key="1">
    <source>
        <dbReference type="ARBA" id="ARBA00023002"/>
    </source>
</evidence>
<dbReference type="Pfam" id="PF01266">
    <property type="entry name" value="DAO"/>
    <property type="match status" value="1"/>
</dbReference>
<name>A0A917NQF5_9PROT</name>